<feature type="signal peptide" evidence="1">
    <location>
        <begin position="1"/>
        <end position="24"/>
    </location>
</feature>
<name>A0ABY8MKA1_9SPIO</name>
<evidence type="ECO:0000313" key="3">
    <source>
        <dbReference type="Proteomes" id="UP001228690"/>
    </source>
</evidence>
<evidence type="ECO:0000313" key="2">
    <source>
        <dbReference type="EMBL" id="WGK70015.1"/>
    </source>
</evidence>
<dbReference type="EMBL" id="CP123443">
    <property type="protein sequence ID" value="WGK70015.1"/>
    <property type="molecule type" value="Genomic_DNA"/>
</dbReference>
<evidence type="ECO:0008006" key="4">
    <source>
        <dbReference type="Google" id="ProtNLM"/>
    </source>
</evidence>
<dbReference type="PROSITE" id="PS51257">
    <property type="entry name" value="PROKAR_LIPOPROTEIN"/>
    <property type="match status" value="1"/>
</dbReference>
<protein>
    <recommendedName>
        <fullName evidence="4">DUF1795 domain-containing protein</fullName>
    </recommendedName>
</protein>
<keyword evidence="1" id="KW-0732">Signal</keyword>
<accession>A0ABY8MKA1</accession>
<keyword evidence="3" id="KW-1185">Reference proteome</keyword>
<reference evidence="2 3" key="1">
    <citation type="submission" date="2023-04" db="EMBL/GenBank/DDBJ databases">
        <title>Spirochaete genome identified in red abalone sample constitutes a novel genus.</title>
        <authorList>
            <person name="Sharma S.P."/>
            <person name="Purcell C.M."/>
            <person name="Hyde J.R."/>
            <person name="Severin A.J."/>
        </authorList>
    </citation>
    <scope>NUCLEOTIDE SEQUENCE [LARGE SCALE GENOMIC DNA]</scope>
    <source>
        <strain evidence="2 3">SP-2023</strain>
    </source>
</reference>
<proteinExistence type="predicted"/>
<dbReference type="Proteomes" id="UP001228690">
    <property type="component" value="Chromosome"/>
</dbReference>
<evidence type="ECO:0000256" key="1">
    <source>
        <dbReference type="SAM" id="SignalP"/>
    </source>
</evidence>
<dbReference type="Gene3D" id="3.40.1000.10">
    <property type="entry name" value="Mog1/PsbP, alpha/beta/alpha sandwich"/>
    <property type="match status" value="3"/>
</dbReference>
<feature type="chain" id="PRO_5046959424" description="DUF1795 domain-containing protein" evidence="1">
    <location>
        <begin position="25"/>
        <end position="508"/>
    </location>
</feature>
<organism evidence="2 3">
    <name type="scientific">Candidatus Haliotispira prima</name>
    <dbReference type="NCBI Taxonomy" id="3034016"/>
    <lineage>
        <taxon>Bacteria</taxon>
        <taxon>Pseudomonadati</taxon>
        <taxon>Spirochaetota</taxon>
        <taxon>Spirochaetia</taxon>
        <taxon>Spirochaetales</taxon>
        <taxon>Spirochaetaceae</taxon>
        <taxon>Candidatus Haliotispira</taxon>
    </lineage>
</organism>
<gene>
    <name evidence="2" type="ORF">P0082_03915</name>
</gene>
<dbReference type="RefSeq" id="WP_326928220.1">
    <property type="nucleotide sequence ID" value="NZ_CP123443.1"/>
</dbReference>
<sequence>MKKGSNVMRMLKLIGILAVITSLAACGRKIETGTSDSWKSLTENDYSISYPEDWELDQSGQTGTSFILLSPLSSGEDRFTESVNLIIQDWTGRNLDLDGYVELSEGHIKTVATDGNIIESTRMTTETLDYHKLTYAGQPGALNLKFEQYTWLVQDKAYLLTFISEEDQFDNYQAVGEQILNSFNLTVGNKTQKRIPDSWKSLTENNYSISYPEDWELNNSGLMGTNFILLSPISSGQDRFRENVNLLMEDLTGLNLDLDEYAEISESKIKTLRTDAKIIESKIITTKNLDYHRIIYTGKQGFFNLEFEQYVWVLEDKAYILTFTCEESQFDNYQAVREQILNSFNLTVENKTQTRIPDSWKSFTENNYSISYPEDWELNNSGLMGTNFILLSPISSGQDRLRENVNLLIEDLTGLNLDLDEYAEISEGQIKTMITDAKIIESKIITTKNLDYHRIIYTGKQGFFNLEFEQYVWVLEDKAYILTFTCEESQFDNYQALGEQILNSFSFF</sequence>